<protein>
    <submittedName>
        <fullName evidence="2">Uncharacterized protein</fullName>
    </submittedName>
</protein>
<dbReference type="Proteomes" id="UP001595803">
    <property type="component" value="Unassembled WGS sequence"/>
</dbReference>
<evidence type="ECO:0000313" key="2">
    <source>
        <dbReference type="EMBL" id="MFC3833521.1"/>
    </source>
</evidence>
<sequence length="360" mass="36232">MAQTKAHAARALLASSITLALLSPAIAIPDSYLASGADLIKRTGTVPYTANQPMGGFILTNLGAGVAATDSVNFGQVTALFNGTPFLGGADTVSTTNVATRSGLGTYNGYTLTSGDVILLTGQTTGSENGPWVAGSGAWTRPTYYATGATEREGSEIVITRGTFAGYSYVMTTQGGATVDTTSTSWLGLPYATAYTQGAGITISGNTISTRNGNGLAYDGSNNLTLQLNGSSLNNSASGLKIADGAPGQVLLGLTTTGAATWTTLSGDVQSVTGAGAVTLAATILRTTTFVHEETPSGATDGSNVTFTLANAPTAGRTQVYVGGQRLKAGAGNDYTISGATITMATAPGGGENVVVDYWK</sequence>
<organism evidence="2 3">
    <name type="scientific">Deinococcus rufus</name>
    <dbReference type="NCBI Taxonomy" id="2136097"/>
    <lineage>
        <taxon>Bacteria</taxon>
        <taxon>Thermotogati</taxon>
        <taxon>Deinococcota</taxon>
        <taxon>Deinococci</taxon>
        <taxon>Deinococcales</taxon>
        <taxon>Deinococcaceae</taxon>
        <taxon>Deinococcus</taxon>
    </lineage>
</organism>
<feature type="chain" id="PRO_5046163030" evidence="1">
    <location>
        <begin position="28"/>
        <end position="360"/>
    </location>
</feature>
<feature type="signal peptide" evidence="1">
    <location>
        <begin position="1"/>
        <end position="27"/>
    </location>
</feature>
<proteinExistence type="predicted"/>
<keyword evidence="3" id="KW-1185">Reference proteome</keyword>
<dbReference type="RefSeq" id="WP_380102156.1">
    <property type="nucleotide sequence ID" value="NZ_JBHRZG010000011.1"/>
</dbReference>
<evidence type="ECO:0000256" key="1">
    <source>
        <dbReference type="SAM" id="SignalP"/>
    </source>
</evidence>
<comment type="caution">
    <text evidence="2">The sequence shown here is derived from an EMBL/GenBank/DDBJ whole genome shotgun (WGS) entry which is preliminary data.</text>
</comment>
<name>A0ABV7ZBP4_9DEIO</name>
<accession>A0ABV7ZBP4</accession>
<reference evidence="3" key="1">
    <citation type="journal article" date="2019" name="Int. J. Syst. Evol. Microbiol.">
        <title>The Global Catalogue of Microorganisms (GCM) 10K type strain sequencing project: providing services to taxonomists for standard genome sequencing and annotation.</title>
        <authorList>
            <consortium name="The Broad Institute Genomics Platform"/>
            <consortium name="The Broad Institute Genome Sequencing Center for Infectious Disease"/>
            <person name="Wu L."/>
            <person name="Ma J."/>
        </authorList>
    </citation>
    <scope>NUCLEOTIDE SEQUENCE [LARGE SCALE GENOMIC DNA]</scope>
    <source>
        <strain evidence="3">CCTCC AB 2017081</strain>
    </source>
</reference>
<keyword evidence="1" id="KW-0732">Signal</keyword>
<evidence type="ECO:0000313" key="3">
    <source>
        <dbReference type="Proteomes" id="UP001595803"/>
    </source>
</evidence>
<dbReference type="EMBL" id="JBHRZG010000011">
    <property type="protein sequence ID" value="MFC3833521.1"/>
    <property type="molecule type" value="Genomic_DNA"/>
</dbReference>
<gene>
    <name evidence="2" type="ORF">ACFOSB_11695</name>
</gene>